<dbReference type="EMBL" id="HBJA01136513">
    <property type="protein sequence ID" value="CAE0835594.1"/>
    <property type="molecule type" value="Transcribed_RNA"/>
</dbReference>
<keyword evidence="1" id="KW-0479">Metal-binding</keyword>
<feature type="compositionally biased region" description="Polar residues" evidence="6">
    <location>
        <begin position="877"/>
        <end position="887"/>
    </location>
</feature>
<gene>
    <name evidence="8" type="ORF">EGYM00163_LOCUS46944</name>
</gene>
<evidence type="ECO:0000256" key="5">
    <source>
        <dbReference type="PROSITE-ProRule" id="PRU00042"/>
    </source>
</evidence>
<keyword evidence="3 5" id="KW-0863">Zinc-finger</keyword>
<feature type="domain" description="C2H2-type" evidence="7">
    <location>
        <begin position="203"/>
        <end position="233"/>
    </location>
</feature>
<dbReference type="SUPFAM" id="SSF57667">
    <property type="entry name" value="beta-beta-alpha zinc fingers"/>
    <property type="match status" value="2"/>
</dbReference>
<name>A0A7S4GFR7_9EUGL</name>
<dbReference type="GO" id="GO:0006139">
    <property type="term" value="P:nucleobase-containing compound metabolic process"/>
    <property type="evidence" value="ECO:0007669"/>
    <property type="project" value="InterPro"/>
</dbReference>
<feature type="domain" description="C2H2-type" evidence="7">
    <location>
        <begin position="341"/>
        <end position="370"/>
    </location>
</feature>
<dbReference type="SMART" id="SM00355">
    <property type="entry name" value="ZnF_C2H2"/>
    <property type="match status" value="7"/>
</dbReference>
<feature type="compositionally biased region" description="Low complexity" evidence="6">
    <location>
        <begin position="806"/>
        <end position="823"/>
    </location>
</feature>
<feature type="compositionally biased region" description="Basic and acidic residues" evidence="6">
    <location>
        <begin position="446"/>
        <end position="469"/>
    </location>
</feature>
<feature type="compositionally biased region" description="Polar residues" evidence="6">
    <location>
        <begin position="947"/>
        <end position="959"/>
    </location>
</feature>
<feature type="compositionally biased region" description="Polar residues" evidence="6">
    <location>
        <begin position="760"/>
        <end position="786"/>
    </location>
</feature>
<evidence type="ECO:0000256" key="1">
    <source>
        <dbReference type="ARBA" id="ARBA00022723"/>
    </source>
</evidence>
<dbReference type="Pfam" id="PF12874">
    <property type="entry name" value="zf-met"/>
    <property type="match status" value="1"/>
</dbReference>
<protein>
    <recommendedName>
        <fullName evidence="7">C2H2-type domain-containing protein</fullName>
    </recommendedName>
</protein>
<feature type="region of interest" description="Disordered" evidence="6">
    <location>
        <begin position="443"/>
        <end position="477"/>
    </location>
</feature>
<keyword evidence="4" id="KW-0862">Zinc</keyword>
<feature type="compositionally biased region" description="Polar residues" evidence="6">
    <location>
        <begin position="696"/>
        <end position="723"/>
    </location>
</feature>
<sequence length="1200" mass="131113">MENNITVQRLLNSTTKVVVTSNVQEIEQWITENVSEAEGVVGCSLLWDQDDVDGEVFTTNHQISLFQIALRGECLLARVHDLEEMPPKLRELIEDSNIIKAMCGFNATYLRKLRERGFTLCHYMDLGDMERKLNKEAAKKDLSTLAEERFSLPFGESMVSSCWSAATLSEAQINFAASLALVCIHVYWANEQRVQRMVRRLALPCSEPDCQRYFSSQKSLDHHKQVAHDYPAPLDPNAHQCPRCIKHFRSPTALVQHIEVSHPEYLLPRPDTTDGLTHTFFCGECDASFHTREDLESHQKLVGHKAEKYVCEICAKTFTHRSALDMHYDVTHGNTSGDAVHLCAVCNRCFSTLDALYQHQQCVGHSLNEICNVCAASFMSREALEEHYAETGHNNFYLCGSCPKKFADKDALSKHEHSTGHEGGGRACDMPPFPVRRAALANMRRNAADAARRTGKRKDGYEKNQKEPNMKNANGQTRERNLRAFGVAQNGQADQQQPNPVMQQQNFSNFMTPAHDGLHLNQDVFMHQNSQNMQMPEMHMVQNSVNAHHHTPNMNAGHNMKGIGVADFANMSNMVPQTQTTFRPNTYQGNLNQGLSGQAAQQPYFLGNMGADNNSNSSSSLMYSHVLPNPVSQYYYTPDGVPQMNNGSMNPNVGPGPIPPPPPGLPPAYPQQALNTQPQPQQQQPPYGGFPGLQGSNHHNSTMPYSVQPRNGSQGYGVNQTANKGKPPSLNPTNPMHQPPAGDPMRPETPAEAPASSAANVTLTLTPASNTPSKAVQPTPVATTGTGLLRKPATNTAFKPPNGAGTSTIPSITSSSPTSSPSSQSRCTDASEKKAGDNWHVLRPQAGYPSQPGAQPRIPQQNKQASPQQHFQQQQQNSFVSLTNLYPTAQPPPPANPPPSYGPPPMGSPCPSPSLQGYSTQSLSYNRSSGPATPQSHLPHNDRRPSHSTPTSQSYLSKSPSREEFFHQASPGNYISHPLEQPSPFPFNRQWQHATQQSAPSSPARHSHSHRNAPSTPPTQYPPPTPPPHQPPSPSPQSVPAHPPSPHQNLGNVPPGASHSNYGFSYGPQSTSAAHHDHSPSPELPPLGTPEHQHGASHASIPNSPYQNCIQGWNSATEPYETSSPPPHPPFYHDLCSPSALVQPYLSSSYGPLSTPPKKPATSPPETPPDMAPASSGSTPSNRCITRTPDGNTSHNPYGQ</sequence>
<feature type="compositionally biased region" description="Polar residues" evidence="6">
    <location>
        <begin position="1100"/>
        <end position="1116"/>
    </location>
</feature>
<dbReference type="GO" id="GO:0000981">
    <property type="term" value="F:DNA-binding transcription factor activity, RNA polymerase II-specific"/>
    <property type="evidence" value="ECO:0007669"/>
    <property type="project" value="TreeGrafter"/>
</dbReference>
<evidence type="ECO:0000256" key="3">
    <source>
        <dbReference type="ARBA" id="ARBA00022771"/>
    </source>
</evidence>
<dbReference type="Pfam" id="PF01612">
    <property type="entry name" value="DNA_pol_A_exo1"/>
    <property type="match status" value="1"/>
</dbReference>
<dbReference type="InterPro" id="IPR036397">
    <property type="entry name" value="RNaseH_sf"/>
</dbReference>
<evidence type="ECO:0000256" key="6">
    <source>
        <dbReference type="SAM" id="MobiDB-lite"/>
    </source>
</evidence>
<feature type="compositionally biased region" description="Pro residues" evidence="6">
    <location>
        <begin position="1154"/>
        <end position="1171"/>
    </location>
</feature>
<dbReference type="InterPro" id="IPR013087">
    <property type="entry name" value="Znf_C2H2_type"/>
</dbReference>
<feature type="compositionally biased region" description="Pro residues" evidence="6">
    <location>
        <begin position="1015"/>
        <end position="1046"/>
    </location>
</feature>
<dbReference type="PANTHER" id="PTHR24379:SF127">
    <property type="entry name" value="BLOODY FINGERS-RELATED"/>
    <property type="match status" value="1"/>
</dbReference>
<evidence type="ECO:0000259" key="7">
    <source>
        <dbReference type="PROSITE" id="PS50157"/>
    </source>
</evidence>
<dbReference type="PROSITE" id="PS50157">
    <property type="entry name" value="ZINC_FINGER_C2H2_2"/>
    <property type="match status" value="6"/>
</dbReference>
<dbReference type="InterPro" id="IPR012337">
    <property type="entry name" value="RNaseH-like_sf"/>
</dbReference>
<feature type="compositionally biased region" description="Pro residues" evidence="6">
    <location>
        <begin position="889"/>
        <end position="912"/>
    </location>
</feature>
<feature type="domain" description="C2H2-type" evidence="7">
    <location>
        <begin position="397"/>
        <end position="426"/>
    </location>
</feature>
<evidence type="ECO:0000256" key="2">
    <source>
        <dbReference type="ARBA" id="ARBA00022737"/>
    </source>
</evidence>
<feature type="compositionally biased region" description="Low complexity" evidence="6">
    <location>
        <begin position="748"/>
        <end position="759"/>
    </location>
</feature>
<dbReference type="GO" id="GO:0008408">
    <property type="term" value="F:3'-5' exonuclease activity"/>
    <property type="evidence" value="ECO:0007669"/>
    <property type="project" value="InterPro"/>
</dbReference>
<dbReference type="GO" id="GO:0000977">
    <property type="term" value="F:RNA polymerase II transcription regulatory region sequence-specific DNA binding"/>
    <property type="evidence" value="ECO:0007669"/>
    <property type="project" value="TreeGrafter"/>
</dbReference>
<feature type="domain" description="C2H2-type" evidence="7">
    <location>
        <begin position="239"/>
        <end position="262"/>
    </location>
</feature>
<dbReference type="SUPFAM" id="SSF53098">
    <property type="entry name" value="Ribonuclease H-like"/>
    <property type="match status" value="1"/>
</dbReference>
<dbReference type="PROSITE" id="PS00028">
    <property type="entry name" value="ZINC_FINGER_C2H2_1"/>
    <property type="match status" value="6"/>
</dbReference>
<reference evidence="8" key="1">
    <citation type="submission" date="2021-01" db="EMBL/GenBank/DDBJ databases">
        <authorList>
            <person name="Corre E."/>
            <person name="Pelletier E."/>
            <person name="Niang G."/>
            <person name="Scheremetjew M."/>
            <person name="Finn R."/>
            <person name="Kale V."/>
            <person name="Holt S."/>
            <person name="Cochrane G."/>
            <person name="Meng A."/>
            <person name="Brown T."/>
            <person name="Cohen L."/>
        </authorList>
    </citation>
    <scope>NUCLEOTIDE SEQUENCE</scope>
    <source>
        <strain evidence="8">CCMP1594</strain>
    </source>
</reference>
<dbReference type="AlphaFoldDB" id="A0A7S4GFR7"/>
<feature type="compositionally biased region" description="Low complexity" evidence="6">
    <location>
        <begin position="864"/>
        <end position="876"/>
    </location>
</feature>
<feature type="compositionally biased region" description="Polar residues" evidence="6">
    <location>
        <begin position="1058"/>
        <end position="1073"/>
    </location>
</feature>
<dbReference type="InterPro" id="IPR036236">
    <property type="entry name" value="Znf_C2H2_sf"/>
</dbReference>
<proteinExistence type="predicted"/>
<dbReference type="Gene3D" id="3.30.160.60">
    <property type="entry name" value="Classic Zinc Finger"/>
    <property type="match status" value="3"/>
</dbReference>
<feature type="domain" description="C2H2-type" evidence="7">
    <location>
        <begin position="280"/>
        <end position="309"/>
    </location>
</feature>
<evidence type="ECO:0000256" key="4">
    <source>
        <dbReference type="ARBA" id="ARBA00022833"/>
    </source>
</evidence>
<keyword evidence="2" id="KW-0677">Repeat</keyword>
<feature type="compositionally biased region" description="Polar residues" evidence="6">
    <location>
        <begin position="915"/>
        <end position="938"/>
    </location>
</feature>
<organism evidence="8">
    <name type="scientific">Eutreptiella gymnastica</name>
    <dbReference type="NCBI Taxonomy" id="73025"/>
    <lineage>
        <taxon>Eukaryota</taxon>
        <taxon>Discoba</taxon>
        <taxon>Euglenozoa</taxon>
        <taxon>Euglenida</taxon>
        <taxon>Spirocuta</taxon>
        <taxon>Euglenophyceae</taxon>
        <taxon>Eutreptiales</taxon>
        <taxon>Eutreptiaceae</taxon>
        <taxon>Eutreptiella</taxon>
    </lineage>
</organism>
<accession>A0A7S4GFR7</accession>
<dbReference type="Gene3D" id="3.30.420.10">
    <property type="entry name" value="Ribonuclease H-like superfamily/Ribonuclease H"/>
    <property type="match status" value="1"/>
</dbReference>
<feature type="compositionally biased region" description="Pro residues" evidence="6">
    <location>
        <begin position="654"/>
        <end position="669"/>
    </location>
</feature>
<dbReference type="PANTHER" id="PTHR24379">
    <property type="entry name" value="KRAB AND ZINC FINGER DOMAIN-CONTAINING"/>
    <property type="match status" value="1"/>
</dbReference>
<feature type="region of interest" description="Disordered" evidence="6">
    <location>
        <begin position="637"/>
        <end position="1200"/>
    </location>
</feature>
<evidence type="ECO:0000313" key="8">
    <source>
        <dbReference type="EMBL" id="CAE0835594.1"/>
    </source>
</evidence>
<feature type="domain" description="C2H2-type" evidence="7">
    <location>
        <begin position="309"/>
        <end position="337"/>
    </location>
</feature>
<dbReference type="GO" id="GO:0008270">
    <property type="term" value="F:zinc ion binding"/>
    <property type="evidence" value="ECO:0007669"/>
    <property type="project" value="UniProtKB-KW"/>
</dbReference>
<feature type="compositionally biased region" description="Polar residues" evidence="6">
    <location>
        <begin position="1175"/>
        <end position="1200"/>
    </location>
</feature>
<dbReference type="GO" id="GO:0005634">
    <property type="term" value="C:nucleus"/>
    <property type="evidence" value="ECO:0007669"/>
    <property type="project" value="TreeGrafter"/>
</dbReference>
<dbReference type="InterPro" id="IPR002562">
    <property type="entry name" value="3'-5'_exonuclease_dom"/>
</dbReference>
<feature type="compositionally biased region" description="Low complexity" evidence="6">
    <location>
        <begin position="670"/>
        <end position="687"/>
    </location>
</feature>